<protein>
    <submittedName>
        <fullName evidence="2">Uncharacterized protein</fullName>
    </submittedName>
</protein>
<reference evidence="2" key="1">
    <citation type="submission" date="2018-05" db="EMBL/GenBank/DDBJ databases">
        <authorList>
            <person name="Lanie J.A."/>
            <person name="Ng W.-L."/>
            <person name="Kazmierczak K.M."/>
            <person name="Andrzejewski T.M."/>
            <person name="Davidsen T.M."/>
            <person name="Wayne K.J."/>
            <person name="Tettelin H."/>
            <person name="Glass J.I."/>
            <person name="Rusch D."/>
            <person name="Podicherti R."/>
            <person name="Tsui H.-C.T."/>
            <person name="Winkler M.E."/>
        </authorList>
    </citation>
    <scope>NUCLEOTIDE SEQUENCE</scope>
</reference>
<accession>A0A381U6R2</accession>
<dbReference type="AlphaFoldDB" id="A0A381U6R2"/>
<organism evidence="2">
    <name type="scientific">marine metagenome</name>
    <dbReference type="NCBI Taxonomy" id="408172"/>
    <lineage>
        <taxon>unclassified sequences</taxon>
        <taxon>metagenomes</taxon>
        <taxon>ecological metagenomes</taxon>
    </lineage>
</organism>
<feature type="coiled-coil region" evidence="1">
    <location>
        <begin position="82"/>
        <end position="116"/>
    </location>
</feature>
<name>A0A381U6R2_9ZZZZ</name>
<feature type="non-terminal residue" evidence="2">
    <location>
        <position position="1"/>
    </location>
</feature>
<keyword evidence="1" id="KW-0175">Coiled coil</keyword>
<sequence>VKQEEKMEQGKKDFQAHVQKERTHLSQVRRAFTKGLEKEGVDPGLINFYVACCDYLDCALNRLITQDHILHDLLIPHVEKDNKEYMDKLEKLNIGLNAMEEAIKKLNTAKEKLIKSGLYEVNDFKKESNAFLDVFLNMLASNRHSTIDLEEKVFTPEDWEKLAGVTEESIYNEERLFQNVRLAALEEYDPENFPPIRHDEKPT</sequence>
<dbReference type="EMBL" id="UINC01005769">
    <property type="protein sequence ID" value="SVA23431.1"/>
    <property type="molecule type" value="Genomic_DNA"/>
</dbReference>
<evidence type="ECO:0000256" key="1">
    <source>
        <dbReference type="SAM" id="Coils"/>
    </source>
</evidence>
<evidence type="ECO:0000313" key="2">
    <source>
        <dbReference type="EMBL" id="SVA23431.1"/>
    </source>
</evidence>
<proteinExistence type="predicted"/>
<gene>
    <name evidence="2" type="ORF">METZ01_LOCUS76285</name>
</gene>